<dbReference type="InterPro" id="IPR002528">
    <property type="entry name" value="MATE_fam"/>
</dbReference>
<evidence type="ECO:0000256" key="8">
    <source>
        <dbReference type="ARBA" id="ARBA00022989"/>
    </source>
</evidence>
<dbReference type="InterPro" id="IPR051327">
    <property type="entry name" value="MATE_MepA_subfamily"/>
</dbReference>
<dbReference type="Pfam" id="PF01554">
    <property type="entry name" value="MatE"/>
    <property type="match status" value="2"/>
</dbReference>
<keyword evidence="6" id="KW-1003">Cell membrane</keyword>
<dbReference type="PANTHER" id="PTHR43823">
    <property type="entry name" value="SPORULATION PROTEIN YKVU"/>
    <property type="match status" value="1"/>
</dbReference>
<keyword evidence="9 12" id="KW-0472">Membrane</keyword>
<evidence type="ECO:0000256" key="11">
    <source>
        <dbReference type="ARBA" id="ARBA00030855"/>
    </source>
</evidence>
<accession>A0A2N4UUZ7</accession>
<dbReference type="AlphaFoldDB" id="A0A2N4UUZ7"/>
<feature type="transmembrane region" description="Helical" evidence="12">
    <location>
        <begin position="21"/>
        <end position="41"/>
    </location>
</feature>
<evidence type="ECO:0000313" key="14">
    <source>
        <dbReference type="Proteomes" id="UP000234420"/>
    </source>
</evidence>
<proteinExistence type="inferred from homology"/>
<feature type="transmembrane region" description="Helical" evidence="12">
    <location>
        <begin position="362"/>
        <end position="387"/>
    </location>
</feature>
<gene>
    <name evidence="13" type="ORF">CIK00_05515</name>
</gene>
<feature type="transmembrane region" description="Helical" evidence="12">
    <location>
        <begin position="275"/>
        <end position="293"/>
    </location>
</feature>
<dbReference type="NCBIfam" id="NF007130">
    <property type="entry name" value="PRK09575.1"/>
    <property type="match status" value="1"/>
</dbReference>
<feature type="transmembrane region" description="Helical" evidence="12">
    <location>
        <begin position="394"/>
        <end position="416"/>
    </location>
</feature>
<feature type="transmembrane region" description="Helical" evidence="12">
    <location>
        <begin position="98"/>
        <end position="121"/>
    </location>
</feature>
<name>A0A2N4UUZ7_9GAMM</name>
<evidence type="ECO:0000256" key="9">
    <source>
        <dbReference type="ARBA" id="ARBA00023136"/>
    </source>
</evidence>
<reference evidence="13 14" key="1">
    <citation type="journal article" date="2018" name="Syst. Appl. Microbiol.">
        <title>Photobacterium carnosum sp. nov., isolated from spoiled modified atmosphere packaged poultry meat.</title>
        <authorList>
            <person name="Hilgarth M."/>
            <person name="Fuertes S."/>
            <person name="Ehrmann M."/>
            <person name="Vogel R.F."/>
        </authorList>
    </citation>
    <scope>NUCLEOTIDE SEQUENCE [LARGE SCALE GENOMIC DNA]</scope>
    <source>
        <strain evidence="13 14">TMW 2.2021</strain>
    </source>
</reference>
<evidence type="ECO:0000256" key="4">
    <source>
        <dbReference type="ARBA" id="ARBA00022106"/>
    </source>
</evidence>
<organism evidence="13 14">
    <name type="scientific">Photobacterium carnosum</name>
    <dbReference type="NCBI Taxonomy" id="2023717"/>
    <lineage>
        <taxon>Bacteria</taxon>
        <taxon>Pseudomonadati</taxon>
        <taxon>Pseudomonadota</taxon>
        <taxon>Gammaproteobacteria</taxon>
        <taxon>Vibrionales</taxon>
        <taxon>Vibrionaceae</taxon>
        <taxon>Photobacterium</taxon>
    </lineage>
</organism>
<evidence type="ECO:0000313" key="13">
    <source>
        <dbReference type="EMBL" id="PLC58848.1"/>
    </source>
</evidence>
<feature type="transmembrane region" description="Helical" evidence="12">
    <location>
        <begin position="61"/>
        <end position="86"/>
    </location>
</feature>
<comment type="caution">
    <text evidence="13">The sequence shown here is derived from an EMBL/GenBank/DDBJ whole genome shotgun (WGS) entry which is preliminary data.</text>
</comment>
<feature type="transmembrane region" description="Helical" evidence="12">
    <location>
        <begin position="422"/>
        <end position="442"/>
    </location>
</feature>
<protein>
    <recommendedName>
        <fullName evidence="4">Multidrug export protein MepA</fullName>
    </recommendedName>
    <alternativeName>
        <fullName evidence="3">Multidrug resistance protein NorM</fullName>
    </alternativeName>
    <alternativeName>
        <fullName evidence="11">Na(+)/drug antiporter</fullName>
    </alternativeName>
</protein>
<dbReference type="EMBL" id="NPIB01000004">
    <property type="protein sequence ID" value="PLC58848.1"/>
    <property type="molecule type" value="Genomic_DNA"/>
</dbReference>
<dbReference type="GO" id="GO:0005886">
    <property type="term" value="C:plasma membrane"/>
    <property type="evidence" value="ECO:0007669"/>
    <property type="project" value="UniProtKB-SubCell"/>
</dbReference>
<dbReference type="GO" id="GO:0015297">
    <property type="term" value="F:antiporter activity"/>
    <property type="evidence" value="ECO:0007669"/>
    <property type="project" value="InterPro"/>
</dbReference>
<evidence type="ECO:0000256" key="10">
    <source>
        <dbReference type="ARBA" id="ARBA00023251"/>
    </source>
</evidence>
<feature type="transmembrane region" description="Helical" evidence="12">
    <location>
        <begin position="241"/>
        <end position="263"/>
    </location>
</feature>
<keyword evidence="8 12" id="KW-1133">Transmembrane helix</keyword>
<dbReference type="PANTHER" id="PTHR43823:SF3">
    <property type="entry name" value="MULTIDRUG EXPORT PROTEIN MEPA"/>
    <property type="match status" value="1"/>
</dbReference>
<dbReference type="InterPro" id="IPR048279">
    <property type="entry name" value="MdtK-like"/>
</dbReference>
<evidence type="ECO:0000256" key="1">
    <source>
        <dbReference type="ARBA" id="ARBA00004429"/>
    </source>
</evidence>
<dbReference type="GO" id="GO:0042910">
    <property type="term" value="F:xenobiotic transmembrane transporter activity"/>
    <property type="evidence" value="ECO:0007669"/>
    <property type="project" value="InterPro"/>
</dbReference>
<feature type="transmembrane region" description="Helical" evidence="12">
    <location>
        <begin position="141"/>
        <end position="162"/>
    </location>
</feature>
<dbReference type="PIRSF" id="PIRSF006603">
    <property type="entry name" value="DinF"/>
    <property type="match status" value="1"/>
</dbReference>
<dbReference type="CDD" id="cd13143">
    <property type="entry name" value="MATE_MepA_like"/>
    <property type="match status" value="1"/>
</dbReference>
<evidence type="ECO:0000256" key="5">
    <source>
        <dbReference type="ARBA" id="ARBA00022448"/>
    </source>
</evidence>
<sequence>MRHLMQITHLPPPTLTINQNFWRYAIPSIAAMLVTGLYQIVDGIFVGHYVGYQGLAAINMAWPITYLLSGLGLMIGIGSGTLISIARGENNSQHAQRALDHAVLLIAVVSTIALVLFVHFGETLLTIQGANHSIKTLALQYVQSFGWAAFVTIFAGAIPMIIRNDDSPKIATGLLITGALTNIGLDYLFIGVFNWQLQGAAIATIIAQAITVIGGILYFCSSYSPLRIRLTMINIQLNHCWKIVSLGSSVLIMYLYTSFVVALHNYQFMQYGTELTVGAFAIVGYMMTLYYLVAEGIAEGMQPPVSYYYGAKQPRNIKKTTYLAIKVTIIAGITWFALLYSFPRTLIGLFNSGNAALTSEAVGGIQLHLFAMFLDGLIVLATVYFMAVDKAGKALAISVSNMLVQLPFLYFLPQWLGVKGVWLSMPLSTVLLSFIVIPMLWLDIRQRCRENTADIEPLILQP</sequence>
<evidence type="ECO:0000256" key="3">
    <source>
        <dbReference type="ARBA" id="ARBA00013489"/>
    </source>
</evidence>
<keyword evidence="7 12" id="KW-0812">Transmembrane</keyword>
<keyword evidence="5" id="KW-0813">Transport</keyword>
<keyword evidence="14" id="KW-1185">Reference proteome</keyword>
<dbReference type="Proteomes" id="UP000234420">
    <property type="component" value="Unassembled WGS sequence"/>
</dbReference>
<evidence type="ECO:0000256" key="2">
    <source>
        <dbReference type="ARBA" id="ARBA00008417"/>
    </source>
</evidence>
<feature type="transmembrane region" description="Helical" evidence="12">
    <location>
        <begin position="322"/>
        <end position="342"/>
    </location>
</feature>
<feature type="transmembrane region" description="Helical" evidence="12">
    <location>
        <begin position="199"/>
        <end position="220"/>
    </location>
</feature>
<comment type="similarity">
    <text evidence="2">Belongs to the multi antimicrobial extrusion (MATE) (TC 2.A.66.1) family. MepA subfamily.</text>
</comment>
<evidence type="ECO:0000256" key="12">
    <source>
        <dbReference type="SAM" id="Phobius"/>
    </source>
</evidence>
<dbReference type="InterPro" id="IPR045070">
    <property type="entry name" value="MATE_MepA-like"/>
</dbReference>
<dbReference type="GO" id="GO:0046677">
    <property type="term" value="P:response to antibiotic"/>
    <property type="evidence" value="ECO:0007669"/>
    <property type="project" value="UniProtKB-KW"/>
</dbReference>
<evidence type="ECO:0000256" key="7">
    <source>
        <dbReference type="ARBA" id="ARBA00022692"/>
    </source>
</evidence>
<evidence type="ECO:0000256" key="6">
    <source>
        <dbReference type="ARBA" id="ARBA00022475"/>
    </source>
</evidence>
<keyword evidence="10" id="KW-0046">Antibiotic resistance</keyword>
<feature type="transmembrane region" description="Helical" evidence="12">
    <location>
        <begin position="174"/>
        <end position="193"/>
    </location>
</feature>
<comment type="subcellular location">
    <subcellularLocation>
        <location evidence="1">Cell inner membrane</location>
        <topology evidence="1">Multi-pass membrane protein</topology>
    </subcellularLocation>
</comment>